<dbReference type="HOGENOM" id="CLU_114319_0_0_1"/>
<organism evidence="1 2">
    <name type="scientific">Amborella trichopoda</name>
    <dbReference type="NCBI Taxonomy" id="13333"/>
    <lineage>
        <taxon>Eukaryota</taxon>
        <taxon>Viridiplantae</taxon>
        <taxon>Streptophyta</taxon>
        <taxon>Embryophyta</taxon>
        <taxon>Tracheophyta</taxon>
        <taxon>Spermatophyta</taxon>
        <taxon>Magnoliopsida</taxon>
        <taxon>Amborellales</taxon>
        <taxon>Amborellaceae</taxon>
        <taxon>Amborella</taxon>
    </lineage>
</organism>
<evidence type="ECO:0000313" key="1">
    <source>
        <dbReference type="EMBL" id="ERM95041.1"/>
    </source>
</evidence>
<dbReference type="KEGG" id="atr:18423012"/>
<proteinExistence type="predicted"/>
<dbReference type="InterPro" id="IPR040344">
    <property type="entry name" value="At3g17950-like"/>
</dbReference>
<sequence>MAQQEGGWPLGLQPLHVRVNLMENHVLTEPRAFNTLIAVSPSFSSQSSSDLDTVSTGSFFYDKSVTLGNLIGLQQELGASNGRTNTRDLNQTRQNHKNQSSKSWCCLYTRADAQSIEPNSTPSLGQFLEVERRAAAHNKREKLYINFMYEDLTASNTIFETNPLFSEGRVVPPQSMNSQGNPPSVLQPDWLLSHDRLERNTFGSRVPTLLSSICGRTSIKA</sequence>
<dbReference type="eggNOG" id="ENOG502QTVJ">
    <property type="taxonomic scope" value="Eukaryota"/>
</dbReference>
<accession>W1NHT3</accession>
<dbReference type="OrthoDB" id="1924128at2759"/>
<protein>
    <submittedName>
        <fullName evidence="1">Uncharacterized protein</fullName>
    </submittedName>
</protein>
<dbReference type="Gramene" id="ERM95041">
    <property type="protein sequence ID" value="ERM95041"/>
    <property type="gene ID" value="AMTR_s00009p00243860"/>
</dbReference>
<dbReference type="PANTHER" id="PTHR33544:SF5">
    <property type="entry name" value="DUF4005 DOMAIN-CONTAINING PROTEIN"/>
    <property type="match status" value="1"/>
</dbReference>
<dbReference type="EMBL" id="KI397501">
    <property type="protein sequence ID" value="ERM95041.1"/>
    <property type="molecule type" value="Genomic_DNA"/>
</dbReference>
<dbReference type="AlphaFoldDB" id="W1NHT3"/>
<reference evidence="2" key="1">
    <citation type="journal article" date="2013" name="Science">
        <title>The Amborella genome and the evolution of flowering plants.</title>
        <authorList>
            <consortium name="Amborella Genome Project"/>
        </authorList>
    </citation>
    <scope>NUCLEOTIDE SEQUENCE [LARGE SCALE GENOMIC DNA]</scope>
</reference>
<dbReference type="OMA" id="RNHQHQK"/>
<dbReference type="PANTHER" id="PTHR33544">
    <property type="entry name" value="DUF4005 DOMAIN-CONTAINING PROTEIN-RELATED"/>
    <property type="match status" value="1"/>
</dbReference>
<evidence type="ECO:0000313" key="2">
    <source>
        <dbReference type="Proteomes" id="UP000017836"/>
    </source>
</evidence>
<keyword evidence="2" id="KW-1185">Reference proteome</keyword>
<dbReference type="Proteomes" id="UP000017836">
    <property type="component" value="Unassembled WGS sequence"/>
</dbReference>
<name>W1NHT3_AMBTC</name>
<gene>
    <name evidence="1" type="ORF">AMTR_s00009p00243860</name>
</gene>